<feature type="domain" description="Amino acid transporter transmembrane" evidence="6">
    <location>
        <begin position="18"/>
        <end position="431"/>
    </location>
</feature>
<feature type="non-terminal residue" evidence="7">
    <location>
        <position position="813"/>
    </location>
</feature>
<evidence type="ECO:0000256" key="4">
    <source>
        <dbReference type="ARBA" id="ARBA00023136"/>
    </source>
</evidence>
<feature type="transmembrane region" description="Helical" evidence="5">
    <location>
        <begin position="181"/>
        <end position="201"/>
    </location>
</feature>
<feature type="transmembrane region" description="Helical" evidence="5">
    <location>
        <begin position="578"/>
        <end position="595"/>
    </location>
</feature>
<dbReference type="Pfam" id="PF01490">
    <property type="entry name" value="Aa_trans"/>
    <property type="match status" value="2"/>
</dbReference>
<dbReference type="EMBL" id="OC855957">
    <property type="protein sequence ID" value="CAD7622969.1"/>
    <property type="molecule type" value="Genomic_DNA"/>
</dbReference>
<evidence type="ECO:0000259" key="6">
    <source>
        <dbReference type="Pfam" id="PF01490"/>
    </source>
</evidence>
<keyword evidence="3 5" id="KW-1133">Transmembrane helix</keyword>
<feature type="transmembrane region" description="Helical" evidence="5">
    <location>
        <begin position="297"/>
        <end position="319"/>
    </location>
</feature>
<evidence type="ECO:0000256" key="2">
    <source>
        <dbReference type="ARBA" id="ARBA00022692"/>
    </source>
</evidence>
<sequence length="813" mass="90873">MTTQDNNLPSANMHVVEQISNVQALMHLLKAYVGTGILAMPKAFSYSGIVLGAIGTPIIGVLCNSCIHMLIDINKHLGNKLKCEPLEYEDIVEQTMLNGPKPFVKWARFCKCLMITFLVLTQMGFCCSYCLFIAENMRQFLIFMGQHFNSLPNASMSVQWYLLILWPILILINFNKSIRALTIASACANVVQLASFGIIVYNLVQNIKPLKSNEVLIGNEFPLFFSTAVYTFEGITVTMPLYRAVRNKYNFSKATGVVNVALIIVVILYLGIGLLGYLKYGADVGDVLTLSLPNEPLYNSVLVMYSLVICVSYPVQMYVTLQLLCPRVEYYLHELNMNTCLVTFFDYLLRAVMVTITFAFAAFIPNLSLIISLVGAVSCSGVGIIFPPMLHTISFWERDIDRRAKAMIYIRNLIVFIIGVLGFATGTYFSIKDIVDITMTEQINSLQALMQLVKACVATGILTMPRAFSYSGIVLGIIGTAIIAILCNSCIHMLIDLNNYLCKTLSCEPMDYEEVAEKSIANGAHKLRKYSKFTRNMVIVFLIITQMGCCCSYYLFIAENIRQFLINSTTLPNVSMSIEYYLAILLPFMILINFIKSIRLLTIASGCANIIQLVSFIIIVYNLVQDVGPVSERRSFGTDIPLFFSITVYTFEGITSSMPLYRAIRNKRNFSKLFGVVNIAIAIAISLYIMIGLLGYLKYGDDVQSVITLSLPSEPLYDSVLLMYSLAVTVSYPVQMYVAIQQLWPRLERRLTDRKMSDTFVNISNYVLRTLLVCITFGLAAFIPRLDLIIALVGAVSSSFIAIIIPPISARNI</sequence>
<dbReference type="Proteomes" id="UP000759131">
    <property type="component" value="Unassembled WGS sequence"/>
</dbReference>
<feature type="transmembrane region" description="Helical" evidence="5">
    <location>
        <begin position="221"/>
        <end position="242"/>
    </location>
</feature>
<feature type="transmembrane region" description="Helical" evidence="5">
    <location>
        <begin position="719"/>
        <end position="740"/>
    </location>
</feature>
<feature type="transmembrane region" description="Helical" evidence="5">
    <location>
        <begin position="254"/>
        <end position="277"/>
    </location>
</feature>
<dbReference type="OrthoDB" id="1684102at2759"/>
<feature type="transmembrane region" description="Helical" evidence="5">
    <location>
        <begin position="112"/>
        <end position="134"/>
    </location>
</feature>
<dbReference type="EMBL" id="CAJPIZ010001382">
    <property type="protein sequence ID" value="CAG2103399.1"/>
    <property type="molecule type" value="Genomic_DNA"/>
</dbReference>
<feature type="transmembrane region" description="Helical" evidence="5">
    <location>
        <begin position="760"/>
        <end position="783"/>
    </location>
</feature>
<gene>
    <name evidence="7" type="ORF">OSB1V03_LOCUS3430</name>
</gene>
<proteinExistence type="predicted"/>
<comment type="subcellular location">
    <subcellularLocation>
        <location evidence="1">Membrane</location>
        <topology evidence="1">Multi-pass membrane protein</topology>
    </subcellularLocation>
</comment>
<protein>
    <recommendedName>
        <fullName evidence="6">Amino acid transporter transmembrane domain-containing protein</fullName>
    </recommendedName>
</protein>
<feature type="transmembrane region" description="Helical" evidence="5">
    <location>
        <begin position="537"/>
        <end position="558"/>
    </location>
</feature>
<keyword evidence="2 5" id="KW-0812">Transmembrane</keyword>
<feature type="transmembrane region" description="Helical" evidence="5">
    <location>
        <begin position="49"/>
        <end position="71"/>
    </location>
</feature>
<feature type="domain" description="Amino acid transporter transmembrane" evidence="6">
    <location>
        <begin position="442"/>
        <end position="808"/>
    </location>
</feature>
<feature type="transmembrane region" description="Helical" evidence="5">
    <location>
        <begin position="408"/>
        <end position="431"/>
    </location>
</feature>
<dbReference type="InterPro" id="IPR013057">
    <property type="entry name" value="AA_transpt_TM"/>
</dbReference>
<evidence type="ECO:0000256" key="1">
    <source>
        <dbReference type="ARBA" id="ARBA00004141"/>
    </source>
</evidence>
<feature type="transmembrane region" description="Helical" evidence="5">
    <location>
        <begin position="789"/>
        <end position="808"/>
    </location>
</feature>
<feature type="transmembrane region" description="Helical" evidence="5">
    <location>
        <begin position="473"/>
        <end position="495"/>
    </location>
</feature>
<feature type="transmembrane region" description="Helical" evidence="5">
    <location>
        <begin position="600"/>
        <end position="621"/>
    </location>
</feature>
<dbReference type="PANTHER" id="PTHR22950:SF349">
    <property type="entry name" value="AMINO ACID TRANSPORTER TRANSMEMBRANE DOMAIN-CONTAINING PROTEIN"/>
    <property type="match status" value="1"/>
</dbReference>
<evidence type="ECO:0000313" key="8">
    <source>
        <dbReference type="Proteomes" id="UP000759131"/>
    </source>
</evidence>
<dbReference type="GO" id="GO:0015179">
    <property type="term" value="F:L-amino acid transmembrane transporter activity"/>
    <property type="evidence" value="ECO:0007669"/>
    <property type="project" value="TreeGrafter"/>
</dbReference>
<name>A0A7R9KHD1_9ACAR</name>
<evidence type="ECO:0000256" key="3">
    <source>
        <dbReference type="ARBA" id="ARBA00022989"/>
    </source>
</evidence>
<feature type="transmembrane region" description="Helical" evidence="5">
    <location>
        <begin position="673"/>
        <end position="699"/>
    </location>
</feature>
<keyword evidence="4 5" id="KW-0472">Membrane</keyword>
<feature type="transmembrane region" description="Helical" evidence="5">
    <location>
        <begin position="340"/>
        <end position="364"/>
    </location>
</feature>
<dbReference type="GO" id="GO:0005774">
    <property type="term" value="C:vacuolar membrane"/>
    <property type="evidence" value="ECO:0007669"/>
    <property type="project" value="TreeGrafter"/>
</dbReference>
<reference evidence="7" key="1">
    <citation type="submission" date="2020-11" db="EMBL/GenBank/DDBJ databases">
        <authorList>
            <person name="Tran Van P."/>
        </authorList>
    </citation>
    <scope>NUCLEOTIDE SEQUENCE</scope>
</reference>
<keyword evidence="8" id="KW-1185">Reference proteome</keyword>
<feature type="transmembrane region" description="Helical" evidence="5">
    <location>
        <begin position="154"/>
        <end position="174"/>
    </location>
</feature>
<accession>A0A7R9KHD1</accession>
<organism evidence="7">
    <name type="scientific">Medioppia subpectinata</name>
    <dbReference type="NCBI Taxonomy" id="1979941"/>
    <lineage>
        <taxon>Eukaryota</taxon>
        <taxon>Metazoa</taxon>
        <taxon>Ecdysozoa</taxon>
        <taxon>Arthropoda</taxon>
        <taxon>Chelicerata</taxon>
        <taxon>Arachnida</taxon>
        <taxon>Acari</taxon>
        <taxon>Acariformes</taxon>
        <taxon>Sarcoptiformes</taxon>
        <taxon>Oribatida</taxon>
        <taxon>Brachypylina</taxon>
        <taxon>Oppioidea</taxon>
        <taxon>Oppiidae</taxon>
        <taxon>Medioppia</taxon>
    </lineage>
</organism>
<feature type="transmembrane region" description="Helical" evidence="5">
    <location>
        <begin position="370"/>
        <end position="396"/>
    </location>
</feature>
<dbReference type="PANTHER" id="PTHR22950">
    <property type="entry name" value="AMINO ACID TRANSPORTER"/>
    <property type="match status" value="1"/>
</dbReference>
<evidence type="ECO:0000256" key="5">
    <source>
        <dbReference type="SAM" id="Phobius"/>
    </source>
</evidence>
<dbReference type="AlphaFoldDB" id="A0A7R9KHD1"/>
<evidence type="ECO:0000313" key="7">
    <source>
        <dbReference type="EMBL" id="CAD7622969.1"/>
    </source>
</evidence>
<feature type="transmembrane region" description="Helical" evidence="5">
    <location>
        <begin position="641"/>
        <end position="661"/>
    </location>
</feature>